<comment type="caution">
    <text evidence="1">The sequence shown here is derived from an EMBL/GenBank/DDBJ whole genome shotgun (WGS) entry which is preliminary data.</text>
</comment>
<dbReference type="Proteomes" id="UP001378592">
    <property type="component" value="Unassembled WGS sequence"/>
</dbReference>
<organism evidence="1 2">
    <name type="scientific">Gryllus longicercus</name>
    <dbReference type="NCBI Taxonomy" id="2509291"/>
    <lineage>
        <taxon>Eukaryota</taxon>
        <taxon>Metazoa</taxon>
        <taxon>Ecdysozoa</taxon>
        <taxon>Arthropoda</taxon>
        <taxon>Hexapoda</taxon>
        <taxon>Insecta</taxon>
        <taxon>Pterygota</taxon>
        <taxon>Neoptera</taxon>
        <taxon>Polyneoptera</taxon>
        <taxon>Orthoptera</taxon>
        <taxon>Ensifera</taxon>
        <taxon>Gryllidea</taxon>
        <taxon>Grylloidea</taxon>
        <taxon>Gryllidae</taxon>
        <taxon>Gryllinae</taxon>
        <taxon>Gryllus</taxon>
    </lineage>
</organism>
<accession>A0AAN9ZBS1</accession>
<gene>
    <name evidence="1" type="ORF">R5R35_013703</name>
</gene>
<reference evidence="1 2" key="1">
    <citation type="submission" date="2024-03" db="EMBL/GenBank/DDBJ databases">
        <title>The genome assembly and annotation of the cricket Gryllus longicercus Weissman &amp; Gray.</title>
        <authorList>
            <person name="Szrajer S."/>
            <person name="Gray D."/>
            <person name="Ylla G."/>
        </authorList>
    </citation>
    <scope>NUCLEOTIDE SEQUENCE [LARGE SCALE GENOMIC DNA]</scope>
    <source>
        <strain evidence="1">DAG 2021-001</strain>
        <tissue evidence="1">Whole body minus gut</tissue>
    </source>
</reference>
<dbReference type="AlphaFoldDB" id="A0AAN9ZBS1"/>
<evidence type="ECO:0000313" key="2">
    <source>
        <dbReference type="Proteomes" id="UP001378592"/>
    </source>
</evidence>
<dbReference type="EMBL" id="JAZDUA010000066">
    <property type="protein sequence ID" value="KAK7869907.1"/>
    <property type="molecule type" value="Genomic_DNA"/>
</dbReference>
<sequence length="142" mass="16005">MEKVKALYLKKELGVSKSTKSRLVYVLASESFLKGDIRKKFLLPSIMASEKLLAKLIKERQEIGSEFHTTGAIIDRTWTDVNIQKARVLTSVPDHGFHIYLAKARTITSSMSNADANFVICNVPVEQSWTRIKSISDYATLK</sequence>
<keyword evidence="2" id="KW-1185">Reference proteome</keyword>
<evidence type="ECO:0000313" key="1">
    <source>
        <dbReference type="EMBL" id="KAK7869907.1"/>
    </source>
</evidence>
<proteinExistence type="predicted"/>
<name>A0AAN9ZBS1_9ORTH</name>
<protein>
    <submittedName>
        <fullName evidence="1">Uncharacterized protein</fullName>
    </submittedName>
</protein>